<feature type="binding site" evidence="14">
    <location>
        <begin position="43"/>
        <end position="50"/>
    </location>
    <ligand>
        <name>ATP</name>
        <dbReference type="ChEBI" id="CHEBI:30616"/>
    </ligand>
</feature>
<organism evidence="18 19">
    <name type="scientific">Corynebacterium frankenforstense DSM 45800</name>
    <dbReference type="NCBI Taxonomy" id="1437875"/>
    <lineage>
        <taxon>Bacteria</taxon>
        <taxon>Bacillati</taxon>
        <taxon>Actinomycetota</taxon>
        <taxon>Actinomycetes</taxon>
        <taxon>Mycobacteriales</taxon>
        <taxon>Corynebacteriaceae</taxon>
        <taxon>Corynebacterium</taxon>
    </lineage>
</organism>
<evidence type="ECO:0000313" key="18">
    <source>
        <dbReference type="EMBL" id="APT88435.1"/>
    </source>
</evidence>
<dbReference type="STRING" id="1437875.CFRA_03120"/>
<dbReference type="InterPro" id="IPR000212">
    <property type="entry name" value="DNA_helicase_UvrD/REP"/>
</dbReference>
<dbReference type="InterPro" id="IPR014016">
    <property type="entry name" value="UvrD-like_ATP-bd"/>
</dbReference>
<name>A0A1L7CRF4_9CORY</name>
<keyword evidence="2 14" id="KW-0547">Nucleotide-binding</keyword>
<dbReference type="PROSITE" id="PS51198">
    <property type="entry name" value="UVRD_HELICASE_ATP_BIND"/>
    <property type="match status" value="1"/>
</dbReference>
<evidence type="ECO:0000256" key="14">
    <source>
        <dbReference type="PROSITE-ProRule" id="PRU00560"/>
    </source>
</evidence>
<evidence type="ECO:0000256" key="2">
    <source>
        <dbReference type="ARBA" id="ARBA00022741"/>
    </source>
</evidence>
<dbReference type="Pfam" id="PF12705">
    <property type="entry name" value="PDDEXK_1"/>
    <property type="match status" value="1"/>
</dbReference>
<feature type="compositionally biased region" description="Low complexity" evidence="15">
    <location>
        <begin position="313"/>
        <end position="342"/>
    </location>
</feature>
<comment type="catalytic activity">
    <reaction evidence="13">
        <text>ATP + H2O = ADP + phosphate + H(+)</text>
        <dbReference type="Rhea" id="RHEA:13065"/>
        <dbReference type="ChEBI" id="CHEBI:15377"/>
        <dbReference type="ChEBI" id="CHEBI:15378"/>
        <dbReference type="ChEBI" id="CHEBI:30616"/>
        <dbReference type="ChEBI" id="CHEBI:43474"/>
        <dbReference type="ChEBI" id="CHEBI:456216"/>
        <dbReference type="EC" id="5.6.2.4"/>
    </reaction>
</comment>
<keyword evidence="19" id="KW-1185">Reference proteome</keyword>
<dbReference type="Gene3D" id="3.40.50.300">
    <property type="entry name" value="P-loop containing nucleotide triphosphate hydrolases"/>
    <property type="match status" value="4"/>
</dbReference>
<comment type="catalytic activity">
    <reaction evidence="11">
        <text>Couples ATP hydrolysis with the unwinding of duplex DNA by translocating in the 3'-5' direction.</text>
        <dbReference type="EC" id="5.6.2.4"/>
    </reaction>
</comment>
<feature type="domain" description="UvrD-like helicase ATP-binding" evidence="16">
    <location>
        <begin position="22"/>
        <end position="400"/>
    </location>
</feature>
<gene>
    <name evidence="18" type="ORF">CFRA_03120</name>
</gene>
<evidence type="ECO:0000256" key="12">
    <source>
        <dbReference type="ARBA" id="ARBA00034808"/>
    </source>
</evidence>
<protein>
    <recommendedName>
        <fullName evidence="12">DNA 3'-5' helicase</fullName>
        <ecNumber evidence="12">5.6.2.4</ecNumber>
    </recommendedName>
</protein>
<keyword evidence="9" id="KW-0234">DNA repair</keyword>
<dbReference type="SUPFAM" id="SSF52980">
    <property type="entry name" value="Restriction endonuclease-like"/>
    <property type="match status" value="1"/>
</dbReference>
<dbReference type="CDD" id="cd17932">
    <property type="entry name" value="DEXQc_UvrD"/>
    <property type="match status" value="1"/>
</dbReference>
<dbReference type="Gene3D" id="1.10.486.10">
    <property type="entry name" value="PCRA, domain 4"/>
    <property type="match status" value="1"/>
</dbReference>
<keyword evidence="1" id="KW-0540">Nuclease</keyword>
<feature type="domain" description="UvrD-like helicase C-terminal" evidence="17">
    <location>
        <begin position="401"/>
        <end position="761"/>
    </location>
</feature>
<keyword evidence="5 14" id="KW-0347">Helicase</keyword>
<keyword evidence="4 14" id="KW-0378">Hydrolase</keyword>
<dbReference type="Gene3D" id="3.90.320.10">
    <property type="match status" value="1"/>
</dbReference>
<dbReference type="InterPro" id="IPR014017">
    <property type="entry name" value="DNA_helicase_UvrD-like_C"/>
</dbReference>
<dbReference type="GO" id="GO:0003677">
    <property type="term" value="F:DNA binding"/>
    <property type="evidence" value="ECO:0007669"/>
    <property type="project" value="UniProtKB-KW"/>
</dbReference>
<dbReference type="EMBL" id="CP009247">
    <property type="protein sequence ID" value="APT88435.1"/>
    <property type="molecule type" value="Genomic_DNA"/>
</dbReference>
<dbReference type="AlphaFoldDB" id="A0A1L7CRF4"/>
<dbReference type="GO" id="GO:0005524">
    <property type="term" value="F:ATP binding"/>
    <property type="evidence" value="ECO:0007669"/>
    <property type="project" value="UniProtKB-UniRule"/>
</dbReference>
<keyword evidence="10" id="KW-0413">Isomerase</keyword>
<proteinExistence type="predicted"/>
<keyword evidence="8" id="KW-0238">DNA-binding</keyword>
<dbReference type="PANTHER" id="PTHR11070:SF55">
    <property type="entry name" value="DNA 3'-5' HELICASE"/>
    <property type="match status" value="1"/>
</dbReference>
<keyword evidence="7 14" id="KW-0067">ATP-binding</keyword>
<evidence type="ECO:0000256" key="15">
    <source>
        <dbReference type="SAM" id="MobiDB-lite"/>
    </source>
</evidence>
<evidence type="ECO:0000256" key="3">
    <source>
        <dbReference type="ARBA" id="ARBA00022763"/>
    </source>
</evidence>
<keyword evidence="6" id="KW-0269">Exonuclease</keyword>
<dbReference type="Proteomes" id="UP000185434">
    <property type="component" value="Chromosome"/>
</dbReference>
<dbReference type="InterPro" id="IPR027417">
    <property type="entry name" value="P-loop_NTPase"/>
</dbReference>
<feature type="compositionally biased region" description="Low complexity" evidence="15">
    <location>
        <begin position="888"/>
        <end position="929"/>
    </location>
</feature>
<feature type="region of interest" description="Disordered" evidence="15">
    <location>
        <begin position="313"/>
        <end position="350"/>
    </location>
</feature>
<evidence type="ECO:0000256" key="4">
    <source>
        <dbReference type="ARBA" id="ARBA00022801"/>
    </source>
</evidence>
<dbReference type="PROSITE" id="PS51217">
    <property type="entry name" value="UVRD_HELICASE_CTER"/>
    <property type="match status" value="1"/>
</dbReference>
<sequence length="1197" mass="125932">MPESSTQNRISPKTLAALLGQPSPTPQQAAVTGAGPGPLLVVAGAGAGKTATMAARVVWLVANGLAEPDQVLGLTFTRKAAQQLGHKIRGQLAELAGSPRLREVDPSGRLADRLADAAPTASTYDSFAGSIIREFGLLLPVEPTARIIGKTELFTIASQLVEDYTGVLETTVSTGEVVERVLALNAEMDNHQADPEDVADEARAFIANVTDLPKAPRQRDALNKDMQKWVDAQRMRIDLLPLVTALRAELRERSLTTFPQQMSQAARLAATRPKVRAALRRRYRVVMLDEYQDTSHSQRVLLRSLFGADPAAEPAQAPVPVTGPADAPVAGPDATAPDASSPAPAPQAPALTVDAVGDPMQAIYGWRGATAANLLAFREDFPEGTRPAPKAELTVSFRNPARVLAAANAVSDSVLGSAEATERPVAPLEPFGDEPGGVSLGWYETIAEERAAVAEKLAAHYRAAADASERFTGAVLVRKNAQAAPIAAELEARGVPVEIVGVGGLLDVPEVADVVAVATMLVRPEDNAAALRVLSGPMVGLSVKDLQALDGRARQLARRSRPAPAGEESTETAGTPDVTGTSDAGGTGTSDVAAAATGDSTTPASSAAWADLLAEIDEALPPDAEQVVGLADAVADLGEGAGLSEEGARRLARLSATLRALRTRSLGKPLPELFADIESATGVRTEALAREDPGADGAPGTAHLDRLGAEVAAFAAVPGATLPRLLDYFRLARDHEAGLAPGEVSVRADRVQILTVHKAKGLEWRHVAVVHADDRTWKATPETFLTRPHTLPPELRGDADETVQFAPDAENRKEFETGAKAFIEEVRATEAQEATRLFYVAVTRAERTLTVTGSALNDTASRPAAAYGMLELLAGHAPDAVETWFDPAAEPAGDTDGTAADTDGAAAATGDAAAAQAAANRTTATQEATPGDGTSASEAPALFPAVDADAAVRAGAEQVRAARGELPAAADDELSTQWEADATALIEERRALDAPDVEVELSGRLTASDLVNLGRDPDAFARRQRRPVPFKPNSYAKRGTAFHSWLEERFGGQSLIDEDQLPGLGEEEVAPAELAHLKERFLESAWAERTPQLVEHPFELAVGGSVVRGRMDAVFRDPEGGWIIVDWKTGAPPRGADLRAAAVQLAVYREAFRELLAARGRGDEPVRAAFHYVAAGYTLEPADLPGRAELEALLDVD</sequence>
<evidence type="ECO:0000313" key="19">
    <source>
        <dbReference type="Proteomes" id="UP000185434"/>
    </source>
</evidence>
<dbReference type="InterPro" id="IPR011604">
    <property type="entry name" value="PDDEXK-like_dom_sf"/>
</dbReference>
<dbReference type="GO" id="GO:0043138">
    <property type="term" value="F:3'-5' DNA helicase activity"/>
    <property type="evidence" value="ECO:0007669"/>
    <property type="project" value="UniProtKB-EC"/>
</dbReference>
<dbReference type="InterPro" id="IPR011335">
    <property type="entry name" value="Restrct_endonuc-II-like"/>
</dbReference>
<dbReference type="GO" id="GO:0033202">
    <property type="term" value="C:DNA helicase complex"/>
    <property type="evidence" value="ECO:0007669"/>
    <property type="project" value="TreeGrafter"/>
</dbReference>
<dbReference type="PANTHER" id="PTHR11070">
    <property type="entry name" value="UVRD / RECB / PCRA DNA HELICASE FAMILY MEMBER"/>
    <property type="match status" value="1"/>
</dbReference>
<evidence type="ECO:0000256" key="1">
    <source>
        <dbReference type="ARBA" id="ARBA00022722"/>
    </source>
</evidence>
<evidence type="ECO:0000256" key="7">
    <source>
        <dbReference type="ARBA" id="ARBA00022840"/>
    </source>
</evidence>
<dbReference type="Pfam" id="PF00580">
    <property type="entry name" value="UvrD-helicase"/>
    <property type="match status" value="1"/>
</dbReference>
<evidence type="ECO:0000259" key="17">
    <source>
        <dbReference type="PROSITE" id="PS51217"/>
    </source>
</evidence>
<evidence type="ECO:0000256" key="10">
    <source>
        <dbReference type="ARBA" id="ARBA00023235"/>
    </source>
</evidence>
<evidence type="ECO:0000256" key="9">
    <source>
        <dbReference type="ARBA" id="ARBA00023204"/>
    </source>
</evidence>
<evidence type="ECO:0000256" key="13">
    <source>
        <dbReference type="ARBA" id="ARBA00048988"/>
    </source>
</evidence>
<reference evidence="18 19" key="1">
    <citation type="submission" date="2014-08" db="EMBL/GenBank/DDBJ databases">
        <title>Complete genome sequence of Corynebacterium frankenforstense ST18(T) (=DSM 45800(T)), isolated from raw cow milk.</title>
        <authorList>
            <person name="Ruckert C."/>
            <person name="Albersmeier A."/>
            <person name="Winkler A."/>
            <person name="Lipski A."/>
            <person name="Kalinowski J."/>
        </authorList>
    </citation>
    <scope>NUCLEOTIDE SEQUENCE [LARGE SCALE GENOMIC DNA]</scope>
    <source>
        <strain evidence="18 19">ST18</strain>
    </source>
</reference>
<dbReference type="EC" id="5.6.2.4" evidence="12"/>
<dbReference type="KEGG" id="cfk:CFRA_03120"/>
<dbReference type="Pfam" id="PF13361">
    <property type="entry name" value="UvrD_C"/>
    <property type="match status" value="2"/>
</dbReference>
<evidence type="ECO:0000259" key="16">
    <source>
        <dbReference type="PROSITE" id="PS51198"/>
    </source>
</evidence>
<dbReference type="SUPFAM" id="SSF52540">
    <property type="entry name" value="P-loop containing nucleoside triphosphate hydrolases"/>
    <property type="match status" value="1"/>
</dbReference>
<dbReference type="InterPro" id="IPR038726">
    <property type="entry name" value="PDDEXK_AddAB-type"/>
</dbReference>
<evidence type="ECO:0000256" key="8">
    <source>
        <dbReference type="ARBA" id="ARBA00023125"/>
    </source>
</evidence>
<accession>A0A1L7CRF4</accession>
<dbReference type="RefSeq" id="WP_245797648.1">
    <property type="nucleotide sequence ID" value="NZ_CP009247.1"/>
</dbReference>
<feature type="region of interest" description="Disordered" evidence="15">
    <location>
        <begin position="552"/>
        <end position="603"/>
    </location>
</feature>
<dbReference type="GO" id="GO:0000725">
    <property type="term" value="P:recombinational repair"/>
    <property type="evidence" value="ECO:0007669"/>
    <property type="project" value="TreeGrafter"/>
</dbReference>
<dbReference type="GO" id="GO:0004527">
    <property type="term" value="F:exonuclease activity"/>
    <property type="evidence" value="ECO:0007669"/>
    <property type="project" value="UniProtKB-KW"/>
</dbReference>
<evidence type="ECO:0000256" key="11">
    <source>
        <dbReference type="ARBA" id="ARBA00034617"/>
    </source>
</evidence>
<feature type="region of interest" description="Disordered" evidence="15">
    <location>
        <begin position="887"/>
        <end position="939"/>
    </location>
</feature>
<dbReference type="GO" id="GO:0005829">
    <property type="term" value="C:cytosol"/>
    <property type="evidence" value="ECO:0007669"/>
    <property type="project" value="TreeGrafter"/>
</dbReference>
<evidence type="ECO:0000256" key="6">
    <source>
        <dbReference type="ARBA" id="ARBA00022839"/>
    </source>
</evidence>
<evidence type="ECO:0000256" key="5">
    <source>
        <dbReference type="ARBA" id="ARBA00022806"/>
    </source>
</evidence>
<keyword evidence="3" id="KW-0227">DNA damage</keyword>